<dbReference type="SUPFAM" id="SSF52440">
    <property type="entry name" value="PreATP-grasp domain"/>
    <property type="match status" value="1"/>
</dbReference>
<evidence type="ECO:0000256" key="5">
    <source>
        <dbReference type="ARBA" id="ARBA00022755"/>
    </source>
</evidence>
<feature type="domain" description="ATP-grasp" evidence="11">
    <location>
        <begin position="312"/>
        <end position="516"/>
    </location>
</feature>
<dbReference type="InterPro" id="IPR000115">
    <property type="entry name" value="PRibGlycinamide_synth"/>
</dbReference>
<evidence type="ECO:0000256" key="6">
    <source>
        <dbReference type="ARBA" id="ARBA00022840"/>
    </source>
</evidence>
<dbReference type="PANTHER" id="PTHR43472:SF1">
    <property type="entry name" value="PHOSPHORIBOSYLAMINE--GLYCINE LIGASE, CHLOROPLASTIC"/>
    <property type="match status" value="1"/>
</dbReference>
<dbReference type="InterPro" id="IPR037123">
    <property type="entry name" value="PRibGlycinamide_synth_C_sf"/>
</dbReference>
<dbReference type="PANTHER" id="PTHR43472">
    <property type="entry name" value="PHOSPHORIBOSYLAMINE--GLYCINE LIGASE"/>
    <property type="match status" value="1"/>
</dbReference>
<dbReference type="Pfam" id="PF00551">
    <property type="entry name" value="Formyl_trans_N"/>
    <property type="match status" value="1"/>
</dbReference>
<sequence>MIKIAVLISDKGKGTNLQAIIDAIKSGKINGEIVAVVSDTMDAAGLSRAKKNNLQIAICPEKNQLKRILLKFQPDFVALAGWKQIITDAVLNSFQHQIINLHPGLVPNTINGTVKNPDGTDALWNRGLLAEKAINNFLQSNATYGGSSIHFLTKEFDFGKVLVRTFVKINKNDTVDSLYSRIKNKEHHIYVEVLQKLSMTKKTTVLVVDGGGRGSVLTEAYLKSSNVKKVLAVPGNDLMTMNKNVSIFPHLKTTDIDEIVELCKRENIDLVDVAQDDAVAAGLVDTLKKEGIKVFGPTKAAGQIEWDKAWARDFMKSNKLPIPRYKICKSEKDGINFIKDQKDSEWYVKVSGLAAGKGALHAKNNQDAIAKIKQMKKFGKAGRTYLIEECLEGEEFSSFAIVNGKNFEIVGHAQDHKTVLDGNIGPNTGGMGCSSPPMAITKKVEVQITSIFRKTIEGLVKIGRPYIGILYLGGLIDKQGKVQVIEFNARWGDPEAQVLIPAIKNDFYSLMSNALRGNLQKIIKDKKYRVVVTAASKGYPGNYNQTIGKEIKGLDELLKNRVKIYGAGVAKKGKRLVVNGGRLFYVLGEGKNVAEARKKAYNVFSQVSVTNNGLHYRKDIGYRDLERLKRR</sequence>
<comment type="similarity">
    <text evidence="7">Belongs to the GARS family.</text>
</comment>
<dbReference type="SMART" id="SM01209">
    <property type="entry name" value="GARS_A"/>
    <property type="match status" value="1"/>
</dbReference>
<evidence type="ECO:0000256" key="3">
    <source>
        <dbReference type="ARBA" id="ARBA00022598"/>
    </source>
</evidence>
<dbReference type="Gene3D" id="3.40.50.170">
    <property type="entry name" value="Formyl transferase, N-terminal domain"/>
    <property type="match status" value="1"/>
</dbReference>
<comment type="pathway">
    <text evidence="1">Purine metabolism; IMP biosynthesis via de novo pathway; N(1)-(5-phospho-D-ribosyl)glycinamide from 5-phospho-alpha-D-ribose 1-diphosphate: step 2/2.</text>
</comment>
<comment type="caution">
    <text evidence="12">The sequence shown here is derived from an EMBL/GenBank/DDBJ whole genome shotgun (WGS) entry which is preliminary data.</text>
</comment>
<dbReference type="InterPro" id="IPR011761">
    <property type="entry name" value="ATP-grasp"/>
</dbReference>
<name>A0A0G0UFN2_9BACT</name>
<dbReference type="Pfam" id="PF01071">
    <property type="entry name" value="GARS_A"/>
    <property type="match status" value="1"/>
</dbReference>
<evidence type="ECO:0000256" key="4">
    <source>
        <dbReference type="ARBA" id="ARBA00022741"/>
    </source>
</evidence>
<keyword evidence="5" id="KW-0658">Purine biosynthesis</keyword>
<keyword evidence="3 12" id="KW-0436">Ligase</keyword>
<accession>A0A0G0UFN2</accession>
<dbReference type="PATRIC" id="fig|1618409.3.peg.329"/>
<dbReference type="InterPro" id="IPR011054">
    <property type="entry name" value="Rudment_hybrid_motif"/>
</dbReference>
<evidence type="ECO:0000259" key="11">
    <source>
        <dbReference type="PROSITE" id="PS50975"/>
    </source>
</evidence>
<keyword evidence="6 10" id="KW-0067">ATP-binding</keyword>
<dbReference type="Proteomes" id="UP000034854">
    <property type="component" value="Unassembled WGS sequence"/>
</dbReference>
<protein>
    <recommendedName>
        <fullName evidence="2">phosphoribosylamine--glycine ligase</fullName>
        <ecNumber evidence="2">6.3.4.13</ecNumber>
    </recommendedName>
    <alternativeName>
        <fullName evidence="8">Glycinamide ribonucleotide synthetase</fullName>
    </alternativeName>
    <alternativeName>
        <fullName evidence="9">Phosphoribosylglycinamide synthetase</fullName>
    </alternativeName>
</protein>
<dbReference type="AlphaFoldDB" id="A0A0G0UFN2"/>
<dbReference type="EMBL" id="LCAG01000003">
    <property type="protein sequence ID" value="KKR87693.1"/>
    <property type="molecule type" value="Genomic_DNA"/>
</dbReference>
<dbReference type="GO" id="GO:0009113">
    <property type="term" value="P:purine nucleobase biosynthetic process"/>
    <property type="evidence" value="ECO:0007669"/>
    <property type="project" value="InterPro"/>
</dbReference>
<evidence type="ECO:0000256" key="10">
    <source>
        <dbReference type="PROSITE-ProRule" id="PRU00409"/>
    </source>
</evidence>
<evidence type="ECO:0000313" key="12">
    <source>
        <dbReference type="EMBL" id="KKR87693.1"/>
    </source>
</evidence>
<dbReference type="InterPro" id="IPR002376">
    <property type="entry name" value="Formyl_transf_N"/>
</dbReference>
<evidence type="ECO:0000256" key="1">
    <source>
        <dbReference type="ARBA" id="ARBA00005174"/>
    </source>
</evidence>
<dbReference type="SUPFAM" id="SSF51246">
    <property type="entry name" value="Rudiment single hybrid motif"/>
    <property type="match status" value="1"/>
</dbReference>
<reference evidence="12 13" key="1">
    <citation type="journal article" date="2015" name="Nature">
        <title>rRNA introns, odd ribosomes, and small enigmatic genomes across a large radiation of phyla.</title>
        <authorList>
            <person name="Brown C.T."/>
            <person name="Hug L.A."/>
            <person name="Thomas B.C."/>
            <person name="Sharon I."/>
            <person name="Castelle C.J."/>
            <person name="Singh A."/>
            <person name="Wilkins M.J."/>
            <person name="Williams K.H."/>
            <person name="Banfield J.F."/>
        </authorList>
    </citation>
    <scope>NUCLEOTIDE SEQUENCE [LARGE SCALE GENOMIC DNA]</scope>
</reference>
<evidence type="ECO:0000256" key="9">
    <source>
        <dbReference type="ARBA" id="ARBA00042864"/>
    </source>
</evidence>
<dbReference type="NCBIfam" id="TIGR00877">
    <property type="entry name" value="purD"/>
    <property type="match status" value="1"/>
</dbReference>
<evidence type="ECO:0000313" key="13">
    <source>
        <dbReference type="Proteomes" id="UP000034854"/>
    </source>
</evidence>
<dbReference type="GO" id="GO:0004637">
    <property type="term" value="F:phosphoribosylamine-glycine ligase activity"/>
    <property type="evidence" value="ECO:0007669"/>
    <property type="project" value="UniProtKB-EC"/>
</dbReference>
<dbReference type="InterPro" id="IPR020562">
    <property type="entry name" value="PRibGlycinamide_synth_N"/>
</dbReference>
<dbReference type="InterPro" id="IPR020560">
    <property type="entry name" value="PRibGlycinamide_synth_C-dom"/>
</dbReference>
<dbReference type="GO" id="GO:0005524">
    <property type="term" value="F:ATP binding"/>
    <property type="evidence" value="ECO:0007669"/>
    <property type="project" value="UniProtKB-UniRule"/>
</dbReference>
<organism evidence="12 13">
    <name type="scientific">Candidatus Curtissbacteria bacterium GW2011_GWA1_41_11</name>
    <dbReference type="NCBI Taxonomy" id="1618409"/>
    <lineage>
        <taxon>Bacteria</taxon>
        <taxon>Candidatus Curtissiibacteriota</taxon>
    </lineage>
</organism>
<dbReference type="InterPro" id="IPR013815">
    <property type="entry name" value="ATP_grasp_subdomain_1"/>
</dbReference>
<evidence type="ECO:0000256" key="7">
    <source>
        <dbReference type="ARBA" id="ARBA00038345"/>
    </source>
</evidence>
<dbReference type="SMART" id="SM01210">
    <property type="entry name" value="GARS_C"/>
    <property type="match status" value="1"/>
</dbReference>
<dbReference type="Gene3D" id="3.90.600.10">
    <property type="entry name" value="Phosphoribosylglycinamide synthetase, C-terminal domain"/>
    <property type="match status" value="1"/>
</dbReference>
<gene>
    <name evidence="12" type="ORF">UU34_C0003G0035</name>
</gene>
<dbReference type="Pfam" id="PF02844">
    <property type="entry name" value="GARS_N"/>
    <property type="match status" value="1"/>
</dbReference>
<keyword evidence="4 10" id="KW-0547">Nucleotide-binding</keyword>
<dbReference type="InterPro" id="IPR016185">
    <property type="entry name" value="PreATP-grasp_dom_sf"/>
</dbReference>
<dbReference type="InterPro" id="IPR020561">
    <property type="entry name" value="PRibGlycinamid_synth_ATP-grasp"/>
</dbReference>
<dbReference type="PROSITE" id="PS50975">
    <property type="entry name" value="ATP_GRASP"/>
    <property type="match status" value="1"/>
</dbReference>
<evidence type="ECO:0000256" key="8">
    <source>
        <dbReference type="ARBA" id="ARBA00042242"/>
    </source>
</evidence>
<dbReference type="GO" id="GO:0046872">
    <property type="term" value="F:metal ion binding"/>
    <property type="evidence" value="ECO:0007669"/>
    <property type="project" value="InterPro"/>
</dbReference>
<dbReference type="SUPFAM" id="SSF56059">
    <property type="entry name" value="Glutathione synthetase ATP-binding domain-like"/>
    <property type="match status" value="1"/>
</dbReference>
<dbReference type="Pfam" id="PF02843">
    <property type="entry name" value="GARS_C"/>
    <property type="match status" value="1"/>
</dbReference>
<dbReference type="Gene3D" id="3.30.470.20">
    <property type="entry name" value="ATP-grasp fold, B domain"/>
    <property type="match status" value="1"/>
</dbReference>
<dbReference type="UniPathway" id="UPA00074">
    <property type="reaction ID" value="UER00125"/>
</dbReference>
<dbReference type="Gene3D" id="3.40.50.20">
    <property type="match status" value="1"/>
</dbReference>
<dbReference type="Gene3D" id="3.30.1490.20">
    <property type="entry name" value="ATP-grasp fold, A domain"/>
    <property type="match status" value="1"/>
</dbReference>
<dbReference type="EC" id="6.3.4.13" evidence="2"/>
<evidence type="ECO:0000256" key="2">
    <source>
        <dbReference type="ARBA" id="ARBA00013255"/>
    </source>
</evidence>
<dbReference type="SUPFAM" id="SSF53328">
    <property type="entry name" value="Formyltransferase"/>
    <property type="match status" value="1"/>
</dbReference>
<dbReference type="InterPro" id="IPR036477">
    <property type="entry name" value="Formyl_transf_N_sf"/>
</dbReference>
<proteinExistence type="inferred from homology"/>
<dbReference type="GO" id="GO:0006189">
    <property type="term" value="P:'de novo' IMP biosynthetic process"/>
    <property type="evidence" value="ECO:0007669"/>
    <property type="project" value="UniProtKB-UniPathway"/>
</dbReference>